<dbReference type="GO" id="GO:0016209">
    <property type="term" value="F:antioxidant activity"/>
    <property type="evidence" value="ECO:0007669"/>
    <property type="project" value="InterPro"/>
</dbReference>
<feature type="domain" description="Alkyl hydroperoxide reductase subunit C/ Thiol specific antioxidant" evidence="1">
    <location>
        <begin position="26"/>
        <end position="68"/>
    </location>
</feature>
<protein>
    <recommendedName>
        <fullName evidence="1">Alkyl hydroperoxide reductase subunit C/ Thiol specific antioxidant domain-containing protein</fullName>
    </recommendedName>
</protein>
<keyword evidence="3" id="KW-1185">Reference proteome</keyword>
<dbReference type="EMBL" id="QXXA01000003">
    <property type="protein sequence ID" value="NBI05616.1"/>
    <property type="molecule type" value="Genomic_DNA"/>
</dbReference>
<dbReference type="InterPro" id="IPR000866">
    <property type="entry name" value="AhpC/TSA"/>
</dbReference>
<accession>A0A845QVT2</accession>
<gene>
    <name evidence="2" type="ORF">D3Z33_01955</name>
</gene>
<name>A0A845QVT2_9CLOT</name>
<comment type="caution">
    <text evidence="2">The sequence shown here is derived from an EMBL/GenBank/DDBJ whole genome shotgun (WGS) entry which is preliminary data.</text>
</comment>
<evidence type="ECO:0000313" key="2">
    <source>
        <dbReference type="EMBL" id="NBI05616.1"/>
    </source>
</evidence>
<dbReference type="Proteomes" id="UP000467132">
    <property type="component" value="Unassembled WGS sequence"/>
</dbReference>
<dbReference type="OrthoDB" id="9812811at2"/>
<evidence type="ECO:0000313" key="3">
    <source>
        <dbReference type="Proteomes" id="UP000467132"/>
    </source>
</evidence>
<dbReference type="GO" id="GO:0016491">
    <property type="term" value="F:oxidoreductase activity"/>
    <property type="evidence" value="ECO:0007669"/>
    <property type="project" value="InterPro"/>
</dbReference>
<sequence length="68" mass="7986">MEMNNCFEYKSYCRPYEKNDIKYFDIGDKAPNFTLEGIVKGKPKNVSLSDYLGCWVVLFFYGSNFTFV</sequence>
<reference evidence="2 3" key="1">
    <citation type="submission" date="2018-08" db="EMBL/GenBank/DDBJ databases">
        <title>Murine metabolic-syndrome-specific gut microbial biobank.</title>
        <authorList>
            <person name="Liu C."/>
        </authorList>
    </citation>
    <scope>NUCLEOTIDE SEQUENCE [LARGE SCALE GENOMIC DNA]</scope>
    <source>
        <strain evidence="2 3">583</strain>
    </source>
</reference>
<dbReference type="AlphaFoldDB" id="A0A845QVT2"/>
<dbReference type="InterPro" id="IPR036249">
    <property type="entry name" value="Thioredoxin-like_sf"/>
</dbReference>
<dbReference type="SUPFAM" id="SSF52833">
    <property type="entry name" value="Thioredoxin-like"/>
    <property type="match status" value="1"/>
</dbReference>
<proteinExistence type="predicted"/>
<dbReference type="Gene3D" id="3.40.30.10">
    <property type="entry name" value="Glutaredoxin"/>
    <property type="match status" value="1"/>
</dbReference>
<evidence type="ECO:0000259" key="1">
    <source>
        <dbReference type="Pfam" id="PF00578"/>
    </source>
</evidence>
<organism evidence="2 3">
    <name type="scientific">Senegalia massiliensis</name>
    <dbReference type="NCBI Taxonomy" id="1720316"/>
    <lineage>
        <taxon>Bacteria</taxon>
        <taxon>Bacillati</taxon>
        <taxon>Bacillota</taxon>
        <taxon>Clostridia</taxon>
        <taxon>Eubacteriales</taxon>
        <taxon>Clostridiaceae</taxon>
        <taxon>Senegalia</taxon>
    </lineage>
</organism>
<dbReference type="Pfam" id="PF00578">
    <property type="entry name" value="AhpC-TSA"/>
    <property type="match status" value="1"/>
</dbReference>